<comment type="subcellular location">
    <subcellularLocation>
        <location evidence="1">Periplasm</location>
    </subcellularLocation>
</comment>
<sequence length="551" mass="62629">MTTNRKEAGDVTITITRRAALAAGSGGAALLAAPTVWGQSINRERVILAMTQEPVQFNPLLYVNAGTENVPEACMFDALWDVNDRGEFIPNLAAQVPSRQNGGISADGLTWTVNLKRDVKWSDGQPFTARDVEFTYQTIMNPAVAVRSRSGFDLIKAFRVKDSHTIEMELSRPFVPFLWAWQNMHIVPHHILSREANIQTAAFNSQPVGTGPFVLRSRTAGSHMVYERNPNYHRGPAKLRQFIHKFVPDQMAAYGQARTGEVDYFALSGVPNDRWREARAFPDRDFLVYPTPNVQFIYYNCGKPQFADPRVRKALTMATEMQKSIDDIYHGTWPRTLSYLQPTHWAYNSNLRDYTADPAGAERLLDEAGWRRGPNGIRQKDGVELKFTMSTTAGNVARQGCQALFQQNWRRIGVEMEIRNMPASVVWGEFTTQSRFDTLLVAWDPTVGLDPDYTARCHSRMIPVKHRQGSNYVQYENAEVDRLLELGVTQTEQADRIRTYHRIQEILHEEVPFAAQGGSVQGHLKRRQLQGPAPNQYVTDITWNVYDWHWA</sequence>
<dbReference type="Gene3D" id="3.40.190.10">
    <property type="entry name" value="Periplasmic binding protein-like II"/>
    <property type="match status" value="1"/>
</dbReference>
<gene>
    <name evidence="5" type="ORF">FHS88_000163</name>
</gene>
<name>A0A840Y1B8_9PROT</name>
<dbReference type="PANTHER" id="PTHR30290">
    <property type="entry name" value="PERIPLASMIC BINDING COMPONENT OF ABC TRANSPORTER"/>
    <property type="match status" value="1"/>
</dbReference>
<evidence type="ECO:0000256" key="3">
    <source>
        <dbReference type="ARBA" id="ARBA00022729"/>
    </source>
</evidence>
<dbReference type="InterPro" id="IPR030678">
    <property type="entry name" value="Peptide/Ni-bd"/>
</dbReference>
<dbReference type="PANTHER" id="PTHR30290:SF38">
    <property type="entry name" value="D,D-DIPEPTIDE-BINDING PERIPLASMIC PROTEIN DDPA-RELATED"/>
    <property type="match status" value="1"/>
</dbReference>
<evidence type="ECO:0000256" key="2">
    <source>
        <dbReference type="ARBA" id="ARBA00005695"/>
    </source>
</evidence>
<dbReference type="InterPro" id="IPR039424">
    <property type="entry name" value="SBP_5"/>
</dbReference>
<dbReference type="AlphaFoldDB" id="A0A840Y1B8"/>
<accession>A0A840Y1B8</accession>
<dbReference type="Proteomes" id="UP000562254">
    <property type="component" value="Unassembled WGS sequence"/>
</dbReference>
<keyword evidence="3" id="KW-0732">Signal</keyword>
<evidence type="ECO:0000313" key="5">
    <source>
        <dbReference type="EMBL" id="MBB5688053.1"/>
    </source>
</evidence>
<dbReference type="CDD" id="cd08513">
    <property type="entry name" value="PBP2_thermophilic_Hb8_like"/>
    <property type="match status" value="1"/>
</dbReference>
<dbReference type="PIRSF" id="PIRSF002741">
    <property type="entry name" value="MppA"/>
    <property type="match status" value="1"/>
</dbReference>
<dbReference type="GO" id="GO:1904680">
    <property type="term" value="F:peptide transmembrane transporter activity"/>
    <property type="evidence" value="ECO:0007669"/>
    <property type="project" value="TreeGrafter"/>
</dbReference>
<organism evidence="5 6">
    <name type="scientific">Neoroseomonas alkaliterrae</name>
    <dbReference type="NCBI Taxonomy" id="1452450"/>
    <lineage>
        <taxon>Bacteria</taxon>
        <taxon>Pseudomonadati</taxon>
        <taxon>Pseudomonadota</taxon>
        <taxon>Alphaproteobacteria</taxon>
        <taxon>Acetobacterales</taxon>
        <taxon>Acetobacteraceae</taxon>
        <taxon>Neoroseomonas</taxon>
    </lineage>
</organism>
<evidence type="ECO:0000313" key="6">
    <source>
        <dbReference type="Proteomes" id="UP000562254"/>
    </source>
</evidence>
<reference evidence="5 6" key="1">
    <citation type="submission" date="2020-08" db="EMBL/GenBank/DDBJ databases">
        <title>Genomic Encyclopedia of Type Strains, Phase IV (KMG-IV): sequencing the most valuable type-strain genomes for metagenomic binning, comparative biology and taxonomic classification.</title>
        <authorList>
            <person name="Goeker M."/>
        </authorList>
    </citation>
    <scope>NUCLEOTIDE SEQUENCE [LARGE SCALE GENOMIC DNA]</scope>
    <source>
        <strain evidence="5 6">DSM 25895</strain>
    </source>
</reference>
<protein>
    <submittedName>
        <fullName evidence="5">Peptide/nickel transport system substrate-binding protein</fullName>
    </submittedName>
</protein>
<evidence type="ECO:0000256" key="1">
    <source>
        <dbReference type="ARBA" id="ARBA00004418"/>
    </source>
</evidence>
<dbReference type="GO" id="GO:0015833">
    <property type="term" value="P:peptide transport"/>
    <property type="evidence" value="ECO:0007669"/>
    <property type="project" value="TreeGrafter"/>
</dbReference>
<evidence type="ECO:0000259" key="4">
    <source>
        <dbReference type="Pfam" id="PF00496"/>
    </source>
</evidence>
<dbReference type="EMBL" id="JACIJE010000001">
    <property type="protein sequence ID" value="MBB5688053.1"/>
    <property type="molecule type" value="Genomic_DNA"/>
</dbReference>
<feature type="domain" description="Solute-binding protein family 5" evidence="4">
    <location>
        <begin position="88"/>
        <end position="453"/>
    </location>
</feature>
<dbReference type="Gene3D" id="3.10.105.10">
    <property type="entry name" value="Dipeptide-binding Protein, Domain 3"/>
    <property type="match status" value="1"/>
</dbReference>
<proteinExistence type="inferred from homology"/>
<comment type="similarity">
    <text evidence="2">Belongs to the bacterial solute-binding protein 5 family.</text>
</comment>
<dbReference type="GO" id="GO:0043190">
    <property type="term" value="C:ATP-binding cassette (ABC) transporter complex"/>
    <property type="evidence" value="ECO:0007669"/>
    <property type="project" value="InterPro"/>
</dbReference>
<dbReference type="RefSeq" id="WP_184480350.1">
    <property type="nucleotide sequence ID" value="NZ_JAAEDJ010000034.1"/>
</dbReference>
<keyword evidence="6" id="KW-1185">Reference proteome</keyword>
<dbReference type="SUPFAM" id="SSF53850">
    <property type="entry name" value="Periplasmic binding protein-like II"/>
    <property type="match status" value="1"/>
</dbReference>
<dbReference type="Pfam" id="PF00496">
    <property type="entry name" value="SBP_bac_5"/>
    <property type="match status" value="1"/>
</dbReference>
<comment type="caution">
    <text evidence="5">The sequence shown here is derived from an EMBL/GenBank/DDBJ whole genome shotgun (WGS) entry which is preliminary data.</text>
</comment>
<dbReference type="GO" id="GO:0030288">
    <property type="term" value="C:outer membrane-bounded periplasmic space"/>
    <property type="evidence" value="ECO:0007669"/>
    <property type="project" value="UniProtKB-ARBA"/>
</dbReference>
<dbReference type="Gene3D" id="3.90.76.10">
    <property type="entry name" value="Dipeptide-binding Protein, Domain 1"/>
    <property type="match status" value="1"/>
</dbReference>
<dbReference type="InterPro" id="IPR000914">
    <property type="entry name" value="SBP_5_dom"/>
</dbReference>